<protein>
    <submittedName>
        <fullName evidence="1">Uncharacterized protein</fullName>
    </submittedName>
</protein>
<dbReference type="EMBL" id="BAAAGE010000001">
    <property type="protein sequence ID" value="GAA0715817.1"/>
    <property type="molecule type" value="Genomic_DNA"/>
</dbReference>
<name>A0ABP3TT17_9FLAO</name>
<dbReference type="RefSeq" id="WP_343911216.1">
    <property type="nucleotide sequence ID" value="NZ_BAAAGE010000001.1"/>
</dbReference>
<proteinExistence type="predicted"/>
<sequence length="488" mass="56519">MKKLVLLISVWSIVFSSIAQEKVLELSETFRTSYLSQKESFAISNKSTNELVLLLKEKKLLYSYLLDSKYKISNQIYSRTVPSKYSKILGYNVNNKIYSIFYSNDRNSKFAVLRLDFTNNSSEIKILEDFKIKNEVYIESINYNNKIHLLTTTENTSDINIYLFDKDLNPTKRVVRLEKLEFPKIEVLNSQLTVSNLFAGIPLQYRISKIESRNPNIIETTSSQIKLYPLDNELTISFDISSKETTLCHINLDTFATKLKRYEIEQRGEEFDQSNSYVFDHKLFQISSSKIKLKFSILDLKTEQLIKEYLIEEKDSINFKNSPIFIEGSDISQLFRKDKFRTVEKTKKFLRNISLGNVGISAYKVDHAYDIVLGGTLFSHGSVALGGFGFGGTLGGGNFMSFNFNPTFYGYRGYNASTKTTYINCLFDANFNHSQGDIPLNKYDILNDFETTLPEKINAINIFIHNEILHFNYFDPKEKIFKLYKFEE</sequence>
<gene>
    <name evidence="1" type="ORF">GCM10009430_10740</name>
</gene>
<evidence type="ECO:0000313" key="2">
    <source>
        <dbReference type="Proteomes" id="UP001501758"/>
    </source>
</evidence>
<keyword evidence="2" id="KW-1185">Reference proteome</keyword>
<dbReference type="Proteomes" id="UP001501758">
    <property type="component" value="Unassembled WGS sequence"/>
</dbReference>
<comment type="caution">
    <text evidence="1">The sequence shown here is derived from an EMBL/GenBank/DDBJ whole genome shotgun (WGS) entry which is preliminary data.</text>
</comment>
<evidence type="ECO:0000313" key="1">
    <source>
        <dbReference type="EMBL" id="GAA0715817.1"/>
    </source>
</evidence>
<accession>A0ABP3TT17</accession>
<organism evidence="1 2">
    <name type="scientific">Aquimarina litoralis</name>
    <dbReference type="NCBI Taxonomy" id="584605"/>
    <lineage>
        <taxon>Bacteria</taxon>
        <taxon>Pseudomonadati</taxon>
        <taxon>Bacteroidota</taxon>
        <taxon>Flavobacteriia</taxon>
        <taxon>Flavobacteriales</taxon>
        <taxon>Flavobacteriaceae</taxon>
        <taxon>Aquimarina</taxon>
    </lineage>
</organism>
<reference evidence="2" key="1">
    <citation type="journal article" date="2019" name="Int. J. Syst. Evol. Microbiol.">
        <title>The Global Catalogue of Microorganisms (GCM) 10K type strain sequencing project: providing services to taxonomists for standard genome sequencing and annotation.</title>
        <authorList>
            <consortium name="The Broad Institute Genomics Platform"/>
            <consortium name="The Broad Institute Genome Sequencing Center for Infectious Disease"/>
            <person name="Wu L."/>
            <person name="Ma J."/>
        </authorList>
    </citation>
    <scope>NUCLEOTIDE SEQUENCE [LARGE SCALE GENOMIC DNA]</scope>
    <source>
        <strain evidence="2">JCM 15974</strain>
    </source>
</reference>